<keyword evidence="3" id="KW-1185">Reference proteome</keyword>
<feature type="domain" description="Rubrerythrin diiron-binding" evidence="1">
    <location>
        <begin position="3"/>
        <end position="141"/>
    </location>
</feature>
<dbReference type="OrthoDB" id="9792569at2"/>
<dbReference type="EMBL" id="FOTS01000002">
    <property type="protein sequence ID" value="SFL35378.1"/>
    <property type="molecule type" value="Genomic_DNA"/>
</dbReference>
<dbReference type="AlphaFoldDB" id="A0A1I4GZA2"/>
<reference evidence="3" key="1">
    <citation type="submission" date="2016-10" db="EMBL/GenBank/DDBJ databases">
        <authorList>
            <person name="Varghese N."/>
            <person name="Submissions S."/>
        </authorList>
    </citation>
    <scope>NUCLEOTIDE SEQUENCE [LARGE SCALE GENOMIC DNA]</scope>
    <source>
        <strain evidence="3">DSM 13327</strain>
    </source>
</reference>
<evidence type="ECO:0000313" key="2">
    <source>
        <dbReference type="EMBL" id="SFL35378.1"/>
    </source>
</evidence>
<sequence>MDIFDFALQMELDGEKYYRDLADKVRDNDLKTVLEGLAEDEQRHYKIIQLAQSQIFNPISDSSLHDMPNVFSRNKEKTFVLETDLIAKLKDEQSDVYRAALLKEEESVALYKRLQEDSNHPEAKLIFKKLMQEEEKHVEVIENIIEMLNHVNDWVEAAEFNPKRDAY</sequence>
<name>A0A1I4GZA2_9FIRM</name>
<dbReference type="InterPro" id="IPR009078">
    <property type="entry name" value="Ferritin-like_SF"/>
</dbReference>
<dbReference type="PANTHER" id="PTHR33531">
    <property type="entry name" value="RUBRERYTHRIN SUBFAMILY"/>
    <property type="match status" value="1"/>
</dbReference>
<dbReference type="Gene3D" id="1.20.5.420">
    <property type="entry name" value="Immunoglobulin FC, subunit C"/>
    <property type="match status" value="2"/>
</dbReference>
<evidence type="ECO:0000313" key="3">
    <source>
        <dbReference type="Proteomes" id="UP000199520"/>
    </source>
</evidence>
<dbReference type="Proteomes" id="UP000199520">
    <property type="component" value="Unassembled WGS sequence"/>
</dbReference>
<dbReference type="InterPro" id="IPR003251">
    <property type="entry name" value="Rr_diiron-bd_dom"/>
</dbReference>
<evidence type="ECO:0000259" key="1">
    <source>
        <dbReference type="Pfam" id="PF02915"/>
    </source>
</evidence>
<dbReference type="STRING" id="1123291.SAMN04490355_100260"/>
<dbReference type="GO" id="GO:0016491">
    <property type="term" value="F:oxidoreductase activity"/>
    <property type="evidence" value="ECO:0007669"/>
    <property type="project" value="InterPro"/>
</dbReference>
<organism evidence="2 3">
    <name type="scientific">Pelosinus propionicus DSM 13327</name>
    <dbReference type="NCBI Taxonomy" id="1123291"/>
    <lineage>
        <taxon>Bacteria</taxon>
        <taxon>Bacillati</taxon>
        <taxon>Bacillota</taxon>
        <taxon>Negativicutes</taxon>
        <taxon>Selenomonadales</taxon>
        <taxon>Sporomusaceae</taxon>
        <taxon>Pelosinus</taxon>
    </lineage>
</organism>
<proteinExistence type="predicted"/>
<gene>
    <name evidence="2" type="ORF">SAMN04490355_100260</name>
</gene>
<dbReference type="CDD" id="cd01045">
    <property type="entry name" value="Ferritin_like_AB"/>
    <property type="match status" value="1"/>
</dbReference>
<dbReference type="GO" id="GO:0046872">
    <property type="term" value="F:metal ion binding"/>
    <property type="evidence" value="ECO:0007669"/>
    <property type="project" value="InterPro"/>
</dbReference>
<dbReference type="Pfam" id="PF02915">
    <property type="entry name" value="Rubrerythrin"/>
    <property type="match status" value="1"/>
</dbReference>
<protein>
    <submittedName>
        <fullName evidence="2">Rubrerythrin</fullName>
    </submittedName>
</protein>
<dbReference type="SUPFAM" id="SSF47240">
    <property type="entry name" value="Ferritin-like"/>
    <property type="match status" value="1"/>
</dbReference>
<dbReference type="RefSeq" id="WP_090932177.1">
    <property type="nucleotide sequence ID" value="NZ_FOTS01000002.1"/>
</dbReference>
<dbReference type="PANTHER" id="PTHR33531:SF7">
    <property type="entry name" value="HYPOTHETICAL MEMBRANE PROTEIN, CONSERVED"/>
    <property type="match status" value="1"/>
</dbReference>
<accession>A0A1I4GZA2</accession>